<evidence type="ECO:0000313" key="9">
    <source>
        <dbReference type="EMBL" id="MCX2818815.1"/>
    </source>
</evidence>
<dbReference type="InterPro" id="IPR018042">
    <property type="entry name" value="Aspartate_kinase_CS"/>
</dbReference>
<evidence type="ECO:0000256" key="4">
    <source>
        <dbReference type="ARBA" id="ARBA00022777"/>
    </source>
</evidence>
<evidence type="ECO:0000256" key="7">
    <source>
        <dbReference type="RuleBase" id="RU004249"/>
    </source>
</evidence>
<evidence type="ECO:0000256" key="6">
    <source>
        <dbReference type="RuleBase" id="RU003448"/>
    </source>
</evidence>
<dbReference type="Pfam" id="PF22468">
    <property type="entry name" value="ACT_9"/>
    <property type="match status" value="1"/>
</dbReference>
<dbReference type="Gene3D" id="3.40.1160.10">
    <property type="entry name" value="Acetylglutamate kinase-like"/>
    <property type="match status" value="1"/>
</dbReference>
<dbReference type="PANTHER" id="PTHR21499:SF70">
    <property type="entry name" value="ASPARTOKINASE"/>
    <property type="match status" value="1"/>
</dbReference>
<feature type="domain" description="ACT" evidence="8">
    <location>
        <begin position="343"/>
        <end position="405"/>
    </location>
</feature>
<comment type="pathway">
    <text evidence="7">Amino-acid biosynthesis; L-methionine biosynthesis via de novo pathway; L-homoserine from L-aspartate: step 1/3.</text>
</comment>
<dbReference type="GO" id="GO:0009090">
    <property type="term" value="P:homoserine biosynthetic process"/>
    <property type="evidence" value="ECO:0007669"/>
    <property type="project" value="TreeGrafter"/>
</dbReference>
<dbReference type="InterPro" id="IPR001048">
    <property type="entry name" value="Asp/Glu/Uridylate_kinase"/>
</dbReference>
<sequence length="405" mass="43643">MSKIVAKFGGTSVGTGERMRKAAESIADVVDAGDEACVVVSAMGKTTDMLIEEMEKVADDGPRDEDADEIVSMGERTSVRMFKTALGDLGVDSFFVEPGDDDWPVVTDEAGEVDEKETHRRVQRLGERMEDAVPVVCGFLGETDDGTLTTLGRGGSDTTAMLIGNHLGADEVVIVTDVEGIMTGDPSNVERAKSVDSISVDEMQDLSIRGAGVVAPSALRYKTNGMTVRVVHHEHGDIRAEGTVIEGEGTSTHLVEMRDEPLAAVTVAGRSVIDTPNLLSRLSTTLGENDINIYGHSTGNDSMSFFVDQNKGRHAEKLLHDEIVEDAKFSSVSVREDVAMILVSGGDFIDTPGIVYRVVKPLYERGINIIEIISSVTSIVIFVDRGERQDAFELIEGALEAYEDE</sequence>
<dbReference type="EC" id="2.7.2.4" evidence="6"/>
<dbReference type="InterPro" id="IPR002912">
    <property type="entry name" value="ACT_dom"/>
</dbReference>
<evidence type="ECO:0000256" key="2">
    <source>
        <dbReference type="ARBA" id="ARBA00022679"/>
    </source>
</evidence>
<comment type="similarity">
    <text evidence="1 6">Belongs to the aspartokinase family.</text>
</comment>
<dbReference type="CDD" id="cd04892">
    <property type="entry name" value="ACT_AK-like_2"/>
    <property type="match status" value="1"/>
</dbReference>
<protein>
    <recommendedName>
        <fullName evidence="6">Aspartokinase</fullName>
        <ecNumber evidence="6">2.7.2.4</ecNumber>
    </recommendedName>
</protein>
<keyword evidence="2 6" id="KW-0808">Transferase</keyword>
<evidence type="ECO:0000313" key="10">
    <source>
        <dbReference type="Proteomes" id="UP001149411"/>
    </source>
</evidence>
<dbReference type="PANTHER" id="PTHR21499">
    <property type="entry name" value="ASPARTATE KINASE"/>
    <property type="match status" value="1"/>
</dbReference>
<keyword evidence="7" id="KW-0028">Amino-acid biosynthesis</keyword>
<dbReference type="EMBL" id="RKLV01000004">
    <property type="protein sequence ID" value="MCX2818815.1"/>
    <property type="molecule type" value="Genomic_DNA"/>
</dbReference>
<dbReference type="Pfam" id="PF00696">
    <property type="entry name" value="AA_kinase"/>
    <property type="match status" value="1"/>
</dbReference>
<keyword evidence="10" id="KW-1185">Reference proteome</keyword>
<comment type="pathway">
    <text evidence="7">Amino-acid biosynthesis; L-threonine biosynthesis; L-threonine from L-aspartate: step 1/5.</text>
</comment>
<dbReference type="Proteomes" id="UP001149411">
    <property type="component" value="Unassembled WGS sequence"/>
</dbReference>
<dbReference type="NCBIfam" id="NF005159">
    <property type="entry name" value="PRK06635.2-3"/>
    <property type="match status" value="1"/>
</dbReference>
<dbReference type="GO" id="GO:0004072">
    <property type="term" value="F:aspartate kinase activity"/>
    <property type="evidence" value="ECO:0007669"/>
    <property type="project" value="UniProtKB-EC"/>
</dbReference>
<keyword evidence="4 6" id="KW-0418">Kinase</keyword>
<evidence type="ECO:0000256" key="1">
    <source>
        <dbReference type="ARBA" id="ARBA00010122"/>
    </source>
</evidence>
<dbReference type="GO" id="GO:0005829">
    <property type="term" value="C:cytosol"/>
    <property type="evidence" value="ECO:0007669"/>
    <property type="project" value="TreeGrafter"/>
</dbReference>
<dbReference type="RefSeq" id="WP_266086654.1">
    <property type="nucleotide sequence ID" value="NZ_RKLV01000004.1"/>
</dbReference>
<comment type="caution">
    <text evidence="9">The sequence shown here is derived from an EMBL/GenBank/DDBJ whole genome shotgun (WGS) entry which is preliminary data.</text>
</comment>
<dbReference type="SUPFAM" id="SSF55021">
    <property type="entry name" value="ACT-like"/>
    <property type="match status" value="2"/>
</dbReference>
<name>A0A9Q4C4G0_9EURY</name>
<keyword evidence="5" id="KW-0067">ATP-binding</keyword>
<dbReference type="AlphaFoldDB" id="A0A9Q4C4G0"/>
<accession>A0A9Q4C4G0</accession>
<evidence type="ECO:0000259" key="8">
    <source>
        <dbReference type="PROSITE" id="PS51671"/>
    </source>
</evidence>
<dbReference type="GO" id="GO:0009089">
    <property type="term" value="P:lysine biosynthetic process via diaminopimelate"/>
    <property type="evidence" value="ECO:0007669"/>
    <property type="project" value="TreeGrafter"/>
</dbReference>
<dbReference type="CDD" id="cd04234">
    <property type="entry name" value="AAK_AK"/>
    <property type="match status" value="1"/>
</dbReference>
<evidence type="ECO:0000256" key="5">
    <source>
        <dbReference type="ARBA" id="ARBA00022840"/>
    </source>
</evidence>
<dbReference type="InterPro" id="IPR036393">
    <property type="entry name" value="AceGlu_kinase-like_sf"/>
</dbReference>
<dbReference type="InterPro" id="IPR045865">
    <property type="entry name" value="ACT-like_dom_sf"/>
</dbReference>
<organism evidence="9 10">
    <name type="scientific">Halorutilus salinus</name>
    <dbReference type="NCBI Taxonomy" id="2487751"/>
    <lineage>
        <taxon>Archaea</taxon>
        <taxon>Methanobacteriati</taxon>
        <taxon>Methanobacteriota</taxon>
        <taxon>Stenosarchaea group</taxon>
        <taxon>Halobacteria</taxon>
        <taxon>Halorutilales</taxon>
        <taxon>Halorutilaceae</taxon>
        <taxon>Halorutilus</taxon>
    </lineage>
</organism>
<dbReference type="PROSITE" id="PS00324">
    <property type="entry name" value="ASPARTOKINASE"/>
    <property type="match status" value="1"/>
</dbReference>
<keyword evidence="3" id="KW-0547">Nucleotide-binding</keyword>
<gene>
    <name evidence="9" type="ORF">EGH25_05570</name>
</gene>
<comment type="catalytic activity">
    <reaction evidence="6">
        <text>L-aspartate + ATP = 4-phospho-L-aspartate + ADP</text>
        <dbReference type="Rhea" id="RHEA:23776"/>
        <dbReference type="ChEBI" id="CHEBI:29991"/>
        <dbReference type="ChEBI" id="CHEBI:30616"/>
        <dbReference type="ChEBI" id="CHEBI:57535"/>
        <dbReference type="ChEBI" id="CHEBI:456216"/>
        <dbReference type="EC" id="2.7.2.4"/>
    </reaction>
</comment>
<dbReference type="Pfam" id="PF13840">
    <property type="entry name" value="ACT_7"/>
    <property type="match status" value="1"/>
</dbReference>
<dbReference type="InterPro" id="IPR054352">
    <property type="entry name" value="ACT_Aspartokinase"/>
</dbReference>
<proteinExistence type="inferred from homology"/>
<evidence type="ECO:0000256" key="3">
    <source>
        <dbReference type="ARBA" id="ARBA00022741"/>
    </source>
</evidence>
<dbReference type="PROSITE" id="PS51671">
    <property type="entry name" value="ACT"/>
    <property type="match status" value="1"/>
</dbReference>
<dbReference type="NCBIfam" id="TIGR00657">
    <property type="entry name" value="asp_kinases"/>
    <property type="match status" value="1"/>
</dbReference>
<dbReference type="GO" id="GO:0005524">
    <property type="term" value="F:ATP binding"/>
    <property type="evidence" value="ECO:0007669"/>
    <property type="project" value="UniProtKB-KW"/>
</dbReference>
<reference evidence="9" key="1">
    <citation type="submission" date="2022-09" db="EMBL/GenBank/DDBJ databases">
        <title>Haloadaptaus new haloarchaeum isolated from saline soil.</title>
        <authorList>
            <person name="Duran-Viseras A."/>
            <person name="Sanchez-Porro C."/>
            <person name="Ventosa A."/>
        </authorList>
    </citation>
    <scope>NUCLEOTIDE SEQUENCE</scope>
    <source>
        <strain evidence="9">F3-133</strain>
    </source>
</reference>
<comment type="pathway">
    <text evidence="7">Amino-acid biosynthesis; L-lysine biosynthesis via DAP pathway; (S)-tetrahydrodipicolinate from L-aspartate: step 1/4.</text>
</comment>
<dbReference type="SUPFAM" id="SSF53633">
    <property type="entry name" value="Carbamate kinase-like"/>
    <property type="match status" value="1"/>
</dbReference>
<dbReference type="InterPro" id="IPR027795">
    <property type="entry name" value="CASTOR_ACT_dom"/>
</dbReference>
<dbReference type="Gene3D" id="3.30.70.260">
    <property type="match status" value="2"/>
</dbReference>
<dbReference type="InterPro" id="IPR001341">
    <property type="entry name" value="Asp_kinase"/>
</dbReference>